<comment type="catalytic activity">
    <reaction evidence="6">
        <text>a 2,3-saturated acyl-CoA + A = a 2,3-dehydroacyl-CoA + AH2</text>
        <dbReference type="Rhea" id="RHEA:48608"/>
        <dbReference type="ChEBI" id="CHEBI:13193"/>
        <dbReference type="ChEBI" id="CHEBI:17499"/>
        <dbReference type="ChEBI" id="CHEBI:60015"/>
        <dbReference type="ChEBI" id="CHEBI:65111"/>
    </reaction>
</comment>
<dbReference type="InterPro" id="IPR009075">
    <property type="entry name" value="AcylCo_DH/oxidase_C"/>
</dbReference>
<evidence type="ECO:0000256" key="2">
    <source>
        <dbReference type="ARBA" id="ARBA00009347"/>
    </source>
</evidence>
<evidence type="ECO:0000256" key="7">
    <source>
        <dbReference type="RuleBase" id="RU362125"/>
    </source>
</evidence>
<dbReference type="PANTHER" id="PTHR43884">
    <property type="entry name" value="ACYL-COA DEHYDROGENASE"/>
    <property type="match status" value="1"/>
</dbReference>
<proteinExistence type="inferred from homology"/>
<evidence type="ECO:0000256" key="5">
    <source>
        <dbReference type="ARBA" id="ARBA00023002"/>
    </source>
</evidence>
<evidence type="ECO:0000313" key="11">
    <source>
        <dbReference type="EMBL" id="BBH22236.1"/>
    </source>
</evidence>
<comment type="cofactor">
    <cofactor evidence="1 7">
        <name>FAD</name>
        <dbReference type="ChEBI" id="CHEBI:57692"/>
    </cofactor>
</comment>
<dbReference type="InterPro" id="IPR037069">
    <property type="entry name" value="AcylCoA_DH/ox_N_sf"/>
</dbReference>
<dbReference type="GO" id="GO:0050660">
    <property type="term" value="F:flavin adenine dinucleotide binding"/>
    <property type="evidence" value="ECO:0007669"/>
    <property type="project" value="InterPro"/>
</dbReference>
<dbReference type="Proteomes" id="UP000275368">
    <property type="component" value="Chromosome"/>
</dbReference>
<dbReference type="InterPro" id="IPR009100">
    <property type="entry name" value="AcylCoA_DH/oxidase_NM_dom_sf"/>
</dbReference>
<evidence type="ECO:0000256" key="4">
    <source>
        <dbReference type="ARBA" id="ARBA00022827"/>
    </source>
</evidence>
<dbReference type="PIRSF" id="PIRSF016578">
    <property type="entry name" value="HsaA"/>
    <property type="match status" value="1"/>
</dbReference>
<sequence length="373" mass="41387">MRFGFTEEQEMIREMAVRFVEREVARNAGSLDEEEKFNRPLFDRMAELGFTGLPWPESDGGSGGGFLSFIMTLEEIARVSASIGVVLWAHVYLSMWPIYRFGHEELKQLYIRKMIEGQLLGAGVLPQLMGERRSTLHKGVIAKVEGNRYVLEGLEKYVVGADNADVNVIYAEMFSDNSRKPKRYSAFLVEKGTPGLHILPVRRKLGLRSTGMAHLKFEHCLIGKEQRIGDEGQGEEIARQTSSSVRYGLAAIAAGIARGAADLALAYAKVRTQFGKPIGKHQSIAFSLADMDTAADASILLAYQSAWREDQGLEDSNRSMMALSYASDAAVNSAISAVQIFGAYGYTKDFPVERFLRDAKTIQLIKGLDKARR</sequence>
<evidence type="ECO:0000256" key="3">
    <source>
        <dbReference type="ARBA" id="ARBA00022630"/>
    </source>
</evidence>
<evidence type="ECO:0000256" key="6">
    <source>
        <dbReference type="ARBA" id="ARBA00052546"/>
    </source>
</evidence>
<dbReference type="Gene3D" id="1.10.540.10">
    <property type="entry name" value="Acyl-CoA dehydrogenase/oxidase, N-terminal domain"/>
    <property type="match status" value="1"/>
</dbReference>
<dbReference type="Pfam" id="PF00441">
    <property type="entry name" value="Acyl-CoA_dh_1"/>
    <property type="match status" value="1"/>
</dbReference>
<evidence type="ECO:0000313" key="12">
    <source>
        <dbReference type="Proteomes" id="UP000275368"/>
    </source>
</evidence>
<dbReference type="Pfam" id="PF02771">
    <property type="entry name" value="Acyl-CoA_dh_N"/>
    <property type="match status" value="1"/>
</dbReference>
<dbReference type="SUPFAM" id="SSF56645">
    <property type="entry name" value="Acyl-CoA dehydrogenase NM domain-like"/>
    <property type="match status" value="1"/>
</dbReference>
<comment type="similarity">
    <text evidence="2 7">Belongs to the acyl-CoA dehydrogenase family.</text>
</comment>
<dbReference type="Gene3D" id="1.20.140.10">
    <property type="entry name" value="Butyryl-CoA Dehydrogenase, subunit A, domain 3"/>
    <property type="match status" value="1"/>
</dbReference>
<feature type="domain" description="Acyl-CoA oxidase/dehydrogenase middle" evidence="9">
    <location>
        <begin position="142"/>
        <end position="220"/>
    </location>
</feature>
<dbReference type="RefSeq" id="WP_125659997.1">
    <property type="nucleotide sequence ID" value="NZ_AP019308.1"/>
</dbReference>
<feature type="domain" description="Acyl-CoA dehydrogenase/oxidase C-terminal" evidence="8">
    <location>
        <begin position="232"/>
        <end position="369"/>
    </location>
</feature>
<dbReference type="AlphaFoldDB" id="A0A3G9IUX7"/>
<keyword evidence="5 7" id="KW-0560">Oxidoreductase</keyword>
<dbReference type="FunFam" id="1.10.540.10:FF:000002">
    <property type="entry name" value="Acyl-CoA dehydrogenase FadE19"/>
    <property type="match status" value="1"/>
</dbReference>
<dbReference type="EMBL" id="AP019308">
    <property type="protein sequence ID" value="BBH22236.1"/>
    <property type="molecule type" value="Genomic_DNA"/>
</dbReference>
<organism evidence="11 12">
    <name type="scientific">Paenibacillus baekrokdamisoli</name>
    <dbReference type="NCBI Taxonomy" id="1712516"/>
    <lineage>
        <taxon>Bacteria</taxon>
        <taxon>Bacillati</taxon>
        <taxon>Bacillota</taxon>
        <taxon>Bacilli</taxon>
        <taxon>Bacillales</taxon>
        <taxon>Paenibacillaceae</taxon>
        <taxon>Paenibacillus</taxon>
    </lineage>
</organism>
<dbReference type="InterPro" id="IPR006091">
    <property type="entry name" value="Acyl-CoA_Oxase/DH_mid-dom"/>
</dbReference>
<dbReference type="Pfam" id="PF02770">
    <property type="entry name" value="Acyl-CoA_dh_M"/>
    <property type="match status" value="1"/>
</dbReference>
<feature type="domain" description="Acyl-CoA dehydrogenase/oxidase N-terminal" evidence="10">
    <location>
        <begin position="6"/>
        <end position="117"/>
    </location>
</feature>
<name>A0A3G9IUX7_9BACL</name>
<reference evidence="11 12" key="1">
    <citation type="submission" date="2018-11" db="EMBL/GenBank/DDBJ databases">
        <title>Complete genome sequence of Paenibacillus baekrokdamisoli strain KCTC 33723.</title>
        <authorList>
            <person name="Kang S.W."/>
            <person name="Lee K.C."/>
            <person name="Kim K.K."/>
            <person name="Kim J.S."/>
            <person name="Kim D.S."/>
            <person name="Ko S.H."/>
            <person name="Yang S.H."/>
            <person name="Lee J.S."/>
        </authorList>
    </citation>
    <scope>NUCLEOTIDE SEQUENCE [LARGE SCALE GENOMIC DNA]</scope>
    <source>
        <strain evidence="11 12">KCTC 33723</strain>
    </source>
</reference>
<dbReference type="PANTHER" id="PTHR43884:SF41">
    <property type="entry name" value="ACYL-COA DEHYDROGENASE"/>
    <property type="match status" value="1"/>
</dbReference>
<gene>
    <name evidence="11" type="ORF">Back11_35810</name>
</gene>
<evidence type="ECO:0000256" key="1">
    <source>
        <dbReference type="ARBA" id="ARBA00001974"/>
    </source>
</evidence>
<dbReference type="InterPro" id="IPR013786">
    <property type="entry name" value="AcylCoA_DH/ox_N"/>
</dbReference>
<evidence type="ECO:0000259" key="9">
    <source>
        <dbReference type="Pfam" id="PF02770"/>
    </source>
</evidence>
<evidence type="ECO:0000259" key="8">
    <source>
        <dbReference type="Pfam" id="PF00441"/>
    </source>
</evidence>
<keyword evidence="4 7" id="KW-0274">FAD</keyword>
<dbReference type="FunFam" id="1.20.140.10:FF:000004">
    <property type="entry name" value="Acyl-CoA dehydrogenase FadE25"/>
    <property type="match status" value="1"/>
</dbReference>
<dbReference type="GO" id="GO:0003995">
    <property type="term" value="F:acyl-CoA dehydrogenase activity"/>
    <property type="evidence" value="ECO:0007669"/>
    <property type="project" value="TreeGrafter"/>
</dbReference>
<dbReference type="OrthoDB" id="9802447at2"/>
<keyword evidence="12" id="KW-1185">Reference proteome</keyword>
<dbReference type="InterPro" id="IPR046373">
    <property type="entry name" value="Acyl-CoA_Oxase/DH_mid-dom_sf"/>
</dbReference>
<keyword evidence="3 7" id="KW-0285">Flavoprotein</keyword>
<dbReference type="SUPFAM" id="SSF47203">
    <property type="entry name" value="Acyl-CoA dehydrogenase C-terminal domain-like"/>
    <property type="match status" value="1"/>
</dbReference>
<protein>
    <submittedName>
        <fullName evidence="11">Butyryl-CoA dehydrogenase</fullName>
    </submittedName>
</protein>
<dbReference type="KEGG" id="pbk:Back11_35810"/>
<accession>A0A3G9IUX7</accession>
<evidence type="ECO:0000259" key="10">
    <source>
        <dbReference type="Pfam" id="PF02771"/>
    </source>
</evidence>
<dbReference type="Gene3D" id="2.40.110.10">
    <property type="entry name" value="Butyryl-CoA Dehydrogenase, subunit A, domain 2"/>
    <property type="match status" value="1"/>
</dbReference>
<dbReference type="InterPro" id="IPR036250">
    <property type="entry name" value="AcylCo_DH-like_C"/>
</dbReference>